<evidence type="ECO:0000256" key="4">
    <source>
        <dbReference type="SAM" id="MobiDB-lite"/>
    </source>
</evidence>
<feature type="region of interest" description="Disordered" evidence="4">
    <location>
        <begin position="391"/>
        <end position="446"/>
    </location>
</feature>
<accession>A0A1G9YN38</accession>
<dbReference type="PROSITE" id="PS50110">
    <property type="entry name" value="RESPONSE_REGULATORY"/>
    <property type="match status" value="1"/>
</dbReference>
<reference evidence="7 8" key="1">
    <citation type="submission" date="2016-10" db="EMBL/GenBank/DDBJ databases">
        <authorList>
            <person name="de Groot N.N."/>
        </authorList>
    </citation>
    <scope>NUCLEOTIDE SEQUENCE [LARGE SCALE GENOMIC DNA]</scope>
    <source>
        <strain evidence="7 8">KPR-7B</strain>
    </source>
</reference>
<dbReference type="InterPro" id="IPR001789">
    <property type="entry name" value="Sig_transdc_resp-reg_receiver"/>
</dbReference>
<evidence type="ECO:0000256" key="2">
    <source>
        <dbReference type="ARBA" id="ARBA00022840"/>
    </source>
</evidence>
<dbReference type="PANTHER" id="PTHR43384">
    <property type="entry name" value="SEPTUM SITE-DETERMINING PROTEIN MIND HOMOLOG, CHLOROPLASTIC-RELATED"/>
    <property type="match status" value="1"/>
</dbReference>
<dbReference type="GO" id="GO:0005524">
    <property type="term" value="F:ATP binding"/>
    <property type="evidence" value="ECO:0007669"/>
    <property type="project" value="UniProtKB-KW"/>
</dbReference>
<evidence type="ECO:0000313" key="8">
    <source>
        <dbReference type="Proteomes" id="UP000199671"/>
    </source>
</evidence>
<dbReference type="InterPro" id="IPR027417">
    <property type="entry name" value="P-loop_NTPase"/>
</dbReference>
<sequence>MTQALLISSDQQTPAAVTAVLAELEGFSTPIVLASAAQARLEFQRRDIDLVLVDESVEDGQGLAVMREMAVLEPLVPVCLLTTRMDADSVLRAVDAGARAVLPLPPSVERYAERLRSLSAWSRAAHGYVEEERESLGRPVGRVVALIGAKGGVGTSMIALAAAKAAAGRGRTVLLDLDLRGGDLASYCGIRVRHSVVDLVSVAAEIGGREVSEVAYPVRSGVELLPAPEHGEMGEEMTEAAARQIVQALRYQYDHVVIDCGSRLDEGTAGAMELADTIVVVATPEVPALRAVRRFKETLERLELARSTPLQVVLNRTSRHNEIQPAGAAKLIDAPLLGTLPESAQRLEPALNAGTLLDLDLPVLTEIGRAVAELLTPVAAVAAPAAPAAPGTSAELPPAFAPGGAPPTPAPAPPPSVATAPAPQGRRARRAAERSDDGGSGKRLPFFGGRRRAAVDSAERGATAVEFAGAFMIALGVFFLCFELLLFGGVSLVAHNSAQEAARNYAVGMSHQQVVAAVSERMPGSLASGLSVSTSGSDVRVSIEIPGMIPGIGPAVGTAHVERER</sequence>
<evidence type="ECO:0000256" key="1">
    <source>
        <dbReference type="ARBA" id="ARBA00022741"/>
    </source>
</evidence>
<dbReference type="Gene3D" id="3.40.50.300">
    <property type="entry name" value="P-loop containing nucleotide triphosphate hydrolases"/>
    <property type="match status" value="1"/>
</dbReference>
<dbReference type="SUPFAM" id="SSF52172">
    <property type="entry name" value="CheY-like"/>
    <property type="match status" value="1"/>
</dbReference>
<dbReference type="AlphaFoldDB" id="A0A1G9YN38"/>
<dbReference type="GO" id="GO:0016887">
    <property type="term" value="F:ATP hydrolysis activity"/>
    <property type="evidence" value="ECO:0007669"/>
    <property type="project" value="TreeGrafter"/>
</dbReference>
<keyword evidence="5" id="KW-1133">Transmembrane helix</keyword>
<keyword evidence="3" id="KW-0597">Phosphoprotein</keyword>
<dbReference type="InterPro" id="IPR025669">
    <property type="entry name" value="AAA_dom"/>
</dbReference>
<dbReference type="InterPro" id="IPR050625">
    <property type="entry name" value="ParA/MinD_ATPase"/>
</dbReference>
<dbReference type="GO" id="GO:0000160">
    <property type="term" value="P:phosphorelay signal transduction system"/>
    <property type="evidence" value="ECO:0007669"/>
    <property type="project" value="InterPro"/>
</dbReference>
<feature type="modified residue" description="4-aspartylphosphate" evidence="3">
    <location>
        <position position="54"/>
    </location>
</feature>
<keyword evidence="2" id="KW-0067">ATP-binding</keyword>
<dbReference type="InterPro" id="IPR011006">
    <property type="entry name" value="CheY-like_superfamily"/>
</dbReference>
<dbReference type="PANTHER" id="PTHR43384:SF6">
    <property type="entry name" value="SEPTUM SITE-DETERMINING PROTEIN MIND HOMOLOG, CHLOROPLASTIC"/>
    <property type="match status" value="1"/>
</dbReference>
<dbReference type="SUPFAM" id="SSF52540">
    <property type="entry name" value="P-loop containing nucleoside triphosphate hydrolases"/>
    <property type="match status" value="1"/>
</dbReference>
<protein>
    <submittedName>
        <fullName evidence="7">Pilus assembly protein CpaE</fullName>
    </submittedName>
</protein>
<dbReference type="GO" id="GO:0005829">
    <property type="term" value="C:cytosol"/>
    <property type="evidence" value="ECO:0007669"/>
    <property type="project" value="TreeGrafter"/>
</dbReference>
<evidence type="ECO:0000259" key="6">
    <source>
        <dbReference type="PROSITE" id="PS50110"/>
    </source>
</evidence>
<keyword evidence="5" id="KW-0472">Membrane</keyword>
<dbReference type="OrthoDB" id="144620at2"/>
<dbReference type="GO" id="GO:0009898">
    <property type="term" value="C:cytoplasmic side of plasma membrane"/>
    <property type="evidence" value="ECO:0007669"/>
    <property type="project" value="TreeGrafter"/>
</dbReference>
<proteinExistence type="predicted"/>
<evidence type="ECO:0000313" key="7">
    <source>
        <dbReference type="EMBL" id="SDN09985.1"/>
    </source>
</evidence>
<name>A0A1G9YN38_9ACTO</name>
<dbReference type="GO" id="GO:0051782">
    <property type="term" value="P:negative regulation of cell division"/>
    <property type="evidence" value="ECO:0007669"/>
    <property type="project" value="TreeGrafter"/>
</dbReference>
<dbReference type="Pfam" id="PF13614">
    <property type="entry name" value="AAA_31"/>
    <property type="match status" value="1"/>
</dbReference>
<dbReference type="RefSeq" id="WP_092611927.1">
    <property type="nucleotide sequence ID" value="NZ_FNHU01000013.1"/>
</dbReference>
<evidence type="ECO:0000256" key="5">
    <source>
        <dbReference type="SAM" id="Phobius"/>
    </source>
</evidence>
<organism evidence="7 8">
    <name type="scientific">Actinomyces ruminicola</name>
    <dbReference type="NCBI Taxonomy" id="332524"/>
    <lineage>
        <taxon>Bacteria</taxon>
        <taxon>Bacillati</taxon>
        <taxon>Actinomycetota</taxon>
        <taxon>Actinomycetes</taxon>
        <taxon>Actinomycetales</taxon>
        <taxon>Actinomycetaceae</taxon>
        <taxon>Actinomyces</taxon>
    </lineage>
</organism>
<feature type="compositionally biased region" description="Basic and acidic residues" evidence="4">
    <location>
        <begin position="430"/>
        <end position="440"/>
    </location>
</feature>
<dbReference type="CDD" id="cd00156">
    <property type="entry name" value="REC"/>
    <property type="match status" value="1"/>
</dbReference>
<dbReference type="Pfam" id="PF00072">
    <property type="entry name" value="Response_reg"/>
    <property type="match status" value="1"/>
</dbReference>
<feature type="domain" description="Response regulatory" evidence="6">
    <location>
        <begin position="3"/>
        <end position="119"/>
    </location>
</feature>
<dbReference type="EMBL" id="FNHU01000013">
    <property type="protein sequence ID" value="SDN09985.1"/>
    <property type="molecule type" value="Genomic_DNA"/>
</dbReference>
<dbReference type="Gene3D" id="3.40.50.2300">
    <property type="match status" value="1"/>
</dbReference>
<dbReference type="Proteomes" id="UP000199671">
    <property type="component" value="Unassembled WGS sequence"/>
</dbReference>
<gene>
    <name evidence="7" type="ORF">SAMN04487766_11357</name>
</gene>
<keyword evidence="1" id="KW-0547">Nucleotide-binding</keyword>
<feature type="transmembrane region" description="Helical" evidence="5">
    <location>
        <begin position="467"/>
        <end position="494"/>
    </location>
</feature>
<feature type="compositionally biased region" description="Pro residues" evidence="4">
    <location>
        <begin position="404"/>
        <end position="416"/>
    </location>
</feature>
<keyword evidence="5" id="KW-0812">Transmembrane</keyword>
<evidence type="ECO:0000256" key="3">
    <source>
        <dbReference type="PROSITE-ProRule" id="PRU00169"/>
    </source>
</evidence>